<dbReference type="EMBL" id="CACRSZ010000056">
    <property type="protein sequence ID" value="VYT35810.1"/>
    <property type="molecule type" value="Genomic_DNA"/>
</dbReference>
<feature type="transmembrane region" description="Helical" evidence="1">
    <location>
        <begin position="47"/>
        <end position="66"/>
    </location>
</feature>
<gene>
    <name evidence="2" type="ORF">BFLFYP10_02644</name>
</gene>
<keyword evidence="1" id="KW-0472">Membrane</keyword>
<protein>
    <submittedName>
        <fullName evidence="2">Uncharacterized protein</fullName>
    </submittedName>
</protein>
<accession>A0A6N2W0Q7</accession>
<evidence type="ECO:0000256" key="1">
    <source>
        <dbReference type="SAM" id="Phobius"/>
    </source>
</evidence>
<keyword evidence="1" id="KW-1133">Transmembrane helix</keyword>
<sequence length="84" mass="9731">MEPSIYSYSLCIALPLMLFFGFYFLLAPTSEKAIFNNYLRSRRIMGVAILLLAANYSVHFFFGIRFKNTDAAILMNLSTYFLCY</sequence>
<keyword evidence="1" id="KW-0812">Transmembrane</keyword>
<reference evidence="2" key="1">
    <citation type="submission" date="2019-11" db="EMBL/GenBank/DDBJ databases">
        <authorList>
            <person name="Feng L."/>
        </authorList>
    </citation>
    <scope>NUCLEOTIDE SEQUENCE</scope>
    <source>
        <strain evidence="2">BfaecisLFYP10</strain>
    </source>
</reference>
<dbReference type="AlphaFoldDB" id="A0A6N2W0Q7"/>
<evidence type="ECO:0000313" key="2">
    <source>
        <dbReference type="EMBL" id="VYT35810.1"/>
    </source>
</evidence>
<feature type="transmembrane region" description="Helical" evidence="1">
    <location>
        <begin position="6"/>
        <end position="26"/>
    </location>
</feature>
<name>A0A6N2W0Q7_9BACE</name>
<proteinExistence type="predicted"/>
<organism evidence="2">
    <name type="scientific">Bacteroides faecis</name>
    <dbReference type="NCBI Taxonomy" id="674529"/>
    <lineage>
        <taxon>Bacteria</taxon>
        <taxon>Pseudomonadati</taxon>
        <taxon>Bacteroidota</taxon>
        <taxon>Bacteroidia</taxon>
        <taxon>Bacteroidales</taxon>
        <taxon>Bacteroidaceae</taxon>
        <taxon>Bacteroides</taxon>
    </lineage>
</organism>